<organism evidence="2">
    <name type="scientific">Desulfobacca acetoxidans</name>
    <dbReference type="NCBI Taxonomy" id="60893"/>
    <lineage>
        <taxon>Bacteria</taxon>
        <taxon>Pseudomonadati</taxon>
        <taxon>Thermodesulfobacteriota</taxon>
        <taxon>Desulfobaccia</taxon>
        <taxon>Desulfobaccales</taxon>
        <taxon>Desulfobaccaceae</taxon>
        <taxon>Desulfobacca</taxon>
    </lineage>
</organism>
<dbReference type="AlphaFoldDB" id="A0A7C3UZF1"/>
<dbReference type="PANTHER" id="PTHR48090">
    <property type="entry name" value="UNDECAPRENYL-PHOSPHATE 4-DEOXY-4-FORMAMIDO-L-ARABINOSE TRANSFERASE-RELATED"/>
    <property type="match status" value="1"/>
</dbReference>
<accession>A0A7C3UZF1</accession>
<dbReference type="GO" id="GO:0016740">
    <property type="term" value="F:transferase activity"/>
    <property type="evidence" value="ECO:0007669"/>
    <property type="project" value="UniProtKB-KW"/>
</dbReference>
<comment type="caution">
    <text evidence="2">The sequence shown here is derived from an EMBL/GenBank/DDBJ whole genome shotgun (WGS) entry which is preliminary data.</text>
</comment>
<evidence type="ECO:0000259" key="1">
    <source>
        <dbReference type="Pfam" id="PF00535"/>
    </source>
</evidence>
<protein>
    <submittedName>
        <fullName evidence="2">Glycosyltransferase family 2 protein</fullName>
    </submittedName>
</protein>
<dbReference type="InterPro" id="IPR029044">
    <property type="entry name" value="Nucleotide-diphossugar_trans"/>
</dbReference>
<dbReference type="SUPFAM" id="SSF53448">
    <property type="entry name" value="Nucleotide-diphospho-sugar transferases"/>
    <property type="match status" value="1"/>
</dbReference>
<reference evidence="2" key="1">
    <citation type="journal article" date="2020" name="mSystems">
        <title>Genome- and Community-Level Interaction Insights into Carbon Utilization and Element Cycling Functions of Hydrothermarchaeota in Hydrothermal Sediment.</title>
        <authorList>
            <person name="Zhou Z."/>
            <person name="Liu Y."/>
            <person name="Xu W."/>
            <person name="Pan J."/>
            <person name="Luo Z.H."/>
            <person name="Li M."/>
        </authorList>
    </citation>
    <scope>NUCLEOTIDE SEQUENCE [LARGE SCALE GENOMIC DNA]</scope>
    <source>
        <strain evidence="2">SpSt-897</strain>
    </source>
</reference>
<gene>
    <name evidence="2" type="ORF">ENW96_13640</name>
</gene>
<dbReference type="CDD" id="cd04179">
    <property type="entry name" value="DPM_DPG-synthase_like"/>
    <property type="match status" value="1"/>
</dbReference>
<dbReference type="InterPro" id="IPR001173">
    <property type="entry name" value="Glyco_trans_2-like"/>
</dbReference>
<keyword evidence="2" id="KW-0808">Transferase</keyword>
<dbReference type="Pfam" id="PF00535">
    <property type="entry name" value="Glycos_transf_2"/>
    <property type="match status" value="1"/>
</dbReference>
<dbReference type="PANTHER" id="PTHR48090:SF7">
    <property type="entry name" value="RFBJ PROTEIN"/>
    <property type="match status" value="1"/>
</dbReference>
<dbReference type="InterPro" id="IPR050256">
    <property type="entry name" value="Glycosyltransferase_2"/>
</dbReference>
<evidence type="ECO:0000313" key="2">
    <source>
        <dbReference type="EMBL" id="HGF35398.1"/>
    </source>
</evidence>
<dbReference type="Gene3D" id="3.90.550.10">
    <property type="entry name" value="Spore Coat Polysaccharide Biosynthesis Protein SpsA, Chain A"/>
    <property type="match status" value="1"/>
</dbReference>
<proteinExistence type="predicted"/>
<dbReference type="EMBL" id="DTMF01000329">
    <property type="protein sequence ID" value="HGF35398.1"/>
    <property type="molecule type" value="Genomic_DNA"/>
</dbReference>
<sequence>MKLSIVIPVYNEEATLEEIFRRVQATPYDKEIIAVDDASVDRSREILERLSRQYDNVKVFYHDKNQGKGAALRTGFAQVSGDVVIIQDADLEYDPVDYPALLDPIQRDLADVVYGSRLIGAQPHRVLYFWHYMGNRCVTFLSNMFTNLNLSDMEVGYKVFKADVLKDLVIKCNRFGVEPEITAKIAKNNWRVYEVPISYHGRDYAHGKKITWRDGIAAVFHIVRFRFFD</sequence>
<feature type="domain" description="Glycosyltransferase 2-like" evidence="1">
    <location>
        <begin position="4"/>
        <end position="168"/>
    </location>
</feature>
<name>A0A7C3UZF1_9BACT</name>